<dbReference type="InterPro" id="IPR036412">
    <property type="entry name" value="HAD-like_sf"/>
</dbReference>
<dbReference type="InterPro" id="IPR006439">
    <property type="entry name" value="HAD-SF_hydro_IA"/>
</dbReference>
<protein>
    <recommendedName>
        <fullName evidence="5">HAD superfamily hydrolase</fullName>
    </recommendedName>
</protein>
<dbReference type="GeneID" id="66060997"/>
<dbReference type="Gene3D" id="3.40.50.1000">
    <property type="entry name" value="HAD superfamily/HAD-like"/>
    <property type="match status" value="1"/>
</dbReference>
<dbReference type="Pfam" id="PF00702">
    <property type="entry name" value="Hydrolase"/>
    <property type="match status" value="1"/>
</dbReference>
<dbReference type="SFLD" id="SFLDG01129">
    <property type="entry name" value="C1.5:_HAD__Beta-PGM__Phosphata"/>
    <property type="match status" value="1"/>
</dbReference>
<dbReference type="InterPro" id="IPR023198">
    <property type="entry name" value="PGP-like_dom2"/>
</dbReference>
<sequence>MAPSTDFPPVRACLFDMDGLLLDTEDLYTQSVNAVLARYGRPPLPWSVKSKLQGRPGPQANRIFAEWAKLPITMDEYTAQLHVFQRELFPRAKPLPGAAALLANLPPGAKVHVALATSSHAANFRLKTAHLHGFFSAFPEHRRVLGDDARLQPGRGKPLPDIFLLALQTINDSLPAGEEPVTPEECLVFEDSIPGVEAGRRAGMRVVWVPHPKLKEEVAGREDEILAGRAGEAGDVDMHQVGEVGDGWAEELATLESFSYEKYGIAVPAKATAN</sequence>
<keyword evidence="3" id="KW-1185">Reference proteome</keyword>
<evidence type="ECO:0008006" key="5">
    <source>
        <dbReference type="Google" id="ProtNLM"/>
    </source>
</evidence>
<dbReference type="SUPFAM" id="SSF56784">
    <property type="entry name" value="HAD-like"/>
    <property type="match status" value="1"/>
</dbReference>
<dbReference type="EMBL" id="BBTG02000021">
    <property type="protein sequence ID" value="GAO17351.1"/>
    <property type="molecule type" value="Genomic_DNA"/>
</dbReference>
<evidence type="ECO:0000313" key="2">
    <source>
        <dbReference type="EMBL" id="QUC15978.1"/>
    </source>
</evidence>
<dbReference type="FunFam" id="1.10.150.240:FF:000001">
    <property type="entry name" value="Haloacid dehalogenase-like hydrolase domain"/>
    <property type="match status" value="1"/>
</dbReference>
<dbReference type="RefSeq" id="XP_042993651.1">
    <property type="nucleotide sequence ID" value="XM_043137717.1"/>
</dbReference>
<dbReference type="KEGG" id="uvi:66060997"/>
<evidence type="ECO:0000313" key="4">
    <source>
        <dbReference type="Proteomes" id="UP000054053"/>
    </source>
</evidence>
<dbReference type="OrthoDB" id="40579at2759"/>
<dbReference type="EMBL" id="CP072753">
    <property type="protein sequence ID" value="QUC15978.1"/>
    <property type="molecule type" value="Genomic_DNA"/>
</dbReference>
<gene>
    <name evidence="2" type="ORF">UV8b_00219</name>
    <name evidence="1" type="ORF">UVI_02038710</name>
</gene>
<reference evidence="1" key="1">
    <citation type="journal article" date="2016" name="Genome Announc.">
        <title>Genome Sequence of Ustilaginoidea virens IPU010, a Rice Pathogenic Fungus Causing False Smut.</title>
        <authorList>
            <person name="Kumagai T."/>
            <person name="Ishii T."/>
            <person name="Terai G."/>
            <person name="Umemura M."/>
            <person name="Machida M."/>
            <person name="Asai K."/>
        </authorList>
    </citation>
    <scope>NUCLEOTIDE SEQUENCE [LARGE SCALE GENOMIC DNA]</scope>
    <source>
        <strain evidence="1">IPU010</strain>
    </source>
</reference>
<evidence type="ECO:0000313" key="1">
    <source>
        <dbReference type="EMBL" id="GAO17351.1"/>
    </source>
</evidence>
<name>A0A1B5L499_USTVR</name>
<dbReference type="PANTHER" id="PTHR18901">
    <property type="entry name" value="2-DEOXYGLUCOSE-6-PHOSPHATE PHOSPHATASE 2"/>
    <property type="match status" value="1"/>
</dbReference>
<dbReference type="NCBIfam" id="TIGR01509">
    <property type="entry name" value="HAD-SF-IA-v3"/>
    <property type="match status" value="1"/>
</dbReference>
<evidence type="ECO:0000313" key="3">
    <source>
        <dbReference type="Proteomes" id="UP000027002"/>
    </source>
</evidence>
<organism evidence="1 4">
    <name type="scientific">Ustilaginoidea virens</name>
    <name type="common">Rice false smut fungus</name>
    <name type="synonym">Villosiclava virens</name>
    <dbReference type="NCBI Taxonomy" id="1159556"/>
    <lineage>
        <taxon>Eukaryota</taxon>
        <taxon>Fungi</taxon>
        <taxon>Dikarya</taxon>
        <taxon>Ascomycota</taxon>
        <taxon>Pezizomycotina</taxon>
        <taxon>Sordariomycetes</taxon>
        <taxon>Hypocreomycetidae</taxon>
        <taxon>Hypocreales</taxon>
        <taxon>Clavicipitaceae</taxon>
        <taxon>Ustilaginoidea</taxon>
    </lineage>
</organism>
<dbReference type="InterPro" id="IPR023214">
    <property type="entry name" value="HAD_sf"/>
</dbReference>
<dbReference type="Proteomes" id="UP000054053">
    <property type="component" value="Unassembled WGS sequence"/>
</dbReference>
<dbReference type="GO" id="GO:0016791">
    <property type="term" value="F:phosphatase activity"/>
    <property type="evidence" value="ECO:0007669"/>
    <property type="project" value="TreeGrafter"/>
</dbReference>
<dbReference type="SFLD" id="SFLDS00003">
    <property type="entry name" value="Haloacid_Dehalogenase"/>
    <property type="match status" value="1"/>
</dbReference>
<dbReference type="FunFam" id="3.40.50.1000:FF:000131">
    <property type="entry name" value="HAD superfamily hydrolase, putative"/>
    <property type="match status" value="1"/>
</dbReference>
<dbReference type="Gene3D" id="1.10.150.240">
    <property type="entry name" value="Putative phosphatase, domain 2"/>
    <property type="match status" value="1"/>
</dbReference>
<accession>A0A1B5L499</accession>
<proteinExistence type="predicted"/>
<dbReference type="Proteomes" id="UP000027002">
    <property type="component" value="Chromosome 1"/>
</dbReference>
<reference evidence="4" key="2">
    <citation type="journal article" date="2016" name="Genome Announc.">
        <title>Genome sequence of Ustilaginoidea virens IPU010, a rice pathogenic fungus causing false smut.</title>
        <authorList>
            <person name="Kumagai T."/>
            <person name="Ishii T."/>
            <person name="Terai G."/>
            <person name="Umemura M."/>
            <person name="Machida M."/>
            <person name="Asai K."/>
        </authorList>
    </citation>
    <scope>NUCLEOTIDE SEQUENCE [LARGE SCALE GENOMIC DNA]</scope>
    <source>
        <strain evidence="4">IPU010</strain>
    </source>
</reference>
<dbReference type="PANTHER" id="PTHR18901:SF38">
    <property type="entry name" value="PSEUDOURIDINE-5'-PHOSPHATASE"/>
    <property type="match status" value="1"/>
</dbReference>
<reference evidence="2" key="3">
    <citation type="submission" date="2020-03" db="EMBL/GenBank/DDBJ databases">
        <title>A mixture of massive structural variations and highly conserved coding sequences in Ustilaginoidea virens genome.</title>
        <authorList>
            <person name="Zhang K."/>
            <person name="Zhao Z."/>
            <person name="Zhang Z."/>
            <person name="Li Y."/>
            <person name="Hsiang T."/>
            <person name="Sun W."/>
        </authorList>
    </citation>
    <scope>NUCLEOTIDE SEQUENCE</scope>
    <source>
        <strain evidence="2">UV-8b</strain>
    </source>
</reference>
<dbReference type="AlphaFoldDB" id="A0A1B5L499"/>